<protein>
    <submittedName>
        <fullName evidence="1">Uncharacterized protein</fullName>
    </submittedName>
</protein>
<dbReference type="KEGG" id="vg:77932658"/>
<evidence type="ECO:0000313" key="2">
    <source>
        <dbReference type="Proteomes" id="UP000830307"/>
    </source>
</evidence>
<proteinExistence type="predicted"/>
<name>A0AAE9KIA0_9CAUD</name>
<dbReference type="Proteomes" id="UP000830307">
    <property type="component" value="Segment"/>
</dbReference>
<keyword evidence="2" id="KW-1185">Reference proteome</keyword>
<sequence>MTKKQKITAGRNPVWVDKTQSSLRIEVKIDGSEWMHYCATKSDTAPLGAQLWKDTLTGKYGEISKEYLQENTSELITARINAVRMKKLVEANAYETGIRAVKGPRMAQELAELEAYRKALMEIESQPGFPHSIQPPKAPWN</sequence>
<dbReference type="RefSeq" id="YP_010656764.1">
    <property type="nucleotide sequence ID" value="NC_070840.1"/>
</dbReference>
<evidence type="ECO:0000313" key="1">
    <source>
        <dbReference type="EMBL" id="UOT58055.1"/>
    </source>
</evidence>
<accession>A0AAE9KIA0</accession>
<dbReference type="EMBL" id="OM810291">
    <property type="protein sequence ID" value="UOT58055.1"/>
    <property type="molecule type" value="Genomic_DNA"/>
</dbReference>
<organism evidence="1 2">
    <name type="scientific">Aeromonas phage ZPAH14</name>
    <dbReference type="NCBI Taxonomy" id="2924887"/>
    <lineage>
        <taxon>Viruses</taxon>
        <taxon>Duplodnaviria</taxon>
        <taxon>Heunggongvirae</taxon>
        <taxon>Uroviricota</taxon>
        <taxon>Caudoviricetes</taxon>
        <taxon>Chaseviridae</taxon>
        <taxon>Nefertitivirinae</taxon>
        <taxon>Shantouvirus</taxon>
        <taxon>Shantouvirus ZPAH14</taxon>
    </lineage>
</organism>
<dbReference type="GeneID" id="77932658"/>
<reference evidence="1" key="1">
    <citation type="submission" date="2022-02" db="EMBL/GenBank/DDBJ databases">
        <title>The Aeromonas hydrophila phage ZPAH14.</title>
        <authorList>
            <person name="Li J."/>
        </authorList>
    </citation>
    <scope>NUCLEOTIDE SEQUENCE</scope>
</reference>